<dbReference type="Proteomes" id="UP000070371">
    <property type="component" value="Chromosome"/>
</dbReference>
<reference evidence="1 2" key="1">
    <citation type="submission" date="2016-02" db="EMBL/GenBank/DDBJ databases">
        <title>Complete genome sequence of Halocynthiibacter arcticus PAMC 20958t from arctic marine sediment.</title>
        <authorList>
            <person name="Lee Y.M."/>
            <person name="Baek K."/>
            <person name="Lee H.K."/>
            <person name="Shin S.C."/>
        </authorList>
    </citation>
    <scope>NUCLEOTIDE SEQUENCE [LARGE SCALE GENOMIC DNA]</scope>
    <source>
        <strain evidence="1">PAMC 20958</strain>
    </source>
</reference>
<gene>
    <name evidence="1" type="ORF">RC74_05140</name>
</gene>
<dbReference type="STRING" id="1579316.RC74_05140"/>
<dbReference type="AlphaFoldDB" id="A0A126UYG1"/>
<dbReference type="InterPro" id="IPR007709">
    <property type="entry name" value="N-FG_amidohydro"/>
</dbReference>
<dbReference type="Gene3D" id="3.40.630.40">
    <property type="entry name" value="Zn-dependent exopeptidases"/>
    <property type="match status" value="1"/>
</dbReference>
<keyword evidence="2" id="KW-1185">Reference proteome</keyword>
<keyword evidence="1" id="KW-0378">Hydrolase</keyword>
<organism evidence="1 2">
    <name type="scientific">Falsihalocynthiibacter arcticus</name>
    <dbReference type="NCBI Taxonomy" id="1579316"/>
    <lineage>
        <taxon>Bacteria</taxon>
        <taxon>Pseudomonadati</taxon>
        <taxon>Pseudomonadota</taxon>
        <taxon>Alphaproteobacteria</taxon>
        <taxon>Rhodobacterales</taxon>
        <taxon>Roseobacteraceae</taxon>
        <taxon>Falsihalocynthiibacter</taxon>
    </lineage>
</organism>
<name>A0A126UYG1_9RHOB</name>
<dbReference type="RefSeq" id="WP_039001175.1">
    <property type="nucleotide sequence ID" value="NZ_CP014327.1"/>
</dbReference>
<proteinExistence type="predicted"/>
<dbReference type="KEGG" id="hat:RC74_05140"/>
<evidence type="ECO:0000313" key="1">
    <source>
        <dbReference type="EMBL" id="AML50745.1"/>
    </source>
</evidence>
<dbReference type="GO" id="GO:0016787">
    <property type="term" value="F:hydrolase activity"/>
    <property type="evidence" value="ECO:0007669"/>
    <property type="project" value="UniProtKB-KW"/>
</dbReference>
<dbReference type="EMBL" id="CP014327">
    <property type="protein sequence ID" value="AML50745.1"/>
    <property type="molecule type" value="Genomic_DNA"/>
</dbReference>
<evidence type="ECO:0000313" key="2">
    <source>
        <dbReference type="Proteomes" id="UP000070371"/>
    </source>
</evidence>
<accession>A0A126UYG1</accession>
<dbReference type="OrthoDB" id="9802050at2"/>
<dbReference type="Pfam" id="PF05013">
    <property type="entry name" value="FGase"/>
    <property type="match status" value="1"/>
</dbReference>
<sequence length="286" mass="32259">MIKTTFSLKMPENKETSVVFAVPHSGREYDRKFKRKSILDEKSIRTSEDAFVDMLFDTAPKYGAVFLAAKFPRAFVDLNRNVDELDPALIEGLKENTTNPRVASGLGVIPRVVSGGRAIYRGKITHDEALRRIADYWHPYHDILHRIMARNLSEFGQAVLVDCHSMPHEALDAIARSGARRPDVVIGDRFGASASEAIVCQIEEIFRAQGLRVLRNMPFAGAYITKEYGRISSNQHAVQIEIDRSLYMNEQMIRPNGNFNAFRKMMQDVTGQIADIGRDKARMAAE</sequence>
<dbReference type="SUPFAM" id="SSF53187">
    <property type="entry name" value="Zn-dependent exopeptidases"/>
    <property type="match status" value="1"/>
</dbReference>
<protein>
    <submittedName>
        <fullName evidence="1">N-formylglutamate amidohydrolase</fullName>
    </submittedName>
</protein>